<keyword evidence="9" id="KW-0472">Membrane</keyword>
<dbReference type="PROSITE" id="PS00107">
    <property type="entry name" value="PROTEIN_KINASE_ATP"/>
    <property type="match status" value="1"/>
</dbReference>
<dbReference type="RefSeq" id="WP_378056025.1">
    <property type="nucleotide sequence ID" value="NZ_JBHSIS010000006.1"/>
</dbReference>
<keyword evidence="5 11" id="KW-0418">Kinase</keyword>
<keyword evidence="9" id="KW-0812">Transmembrane</keyword>
<evidence type="ECO:0000256" key="2">
    <source>
        <dbReference type="ARBA" id="ARBA00022527"/>
    </source>
</evidence>
<dbReference type="Pfam" id="PF00069">
    <property type="entry name" value="Pkinase"/>
    <property type="match status" value="1"/>
</dbReference>
<dbReference type="GO" id="GO:0004674">
    <property type="term" value="F:protein serine/threonine kinase activity"/>
    <property type="evidence" value="ECO:0007669"/>
    <property type="project" value="UniProtKB-EC"/>
</dbReference>
<evidence type="ECO:0000259" key="10">
    <source>
        <dbReference type="PROSITE" id="PS50011"/>
    </source>
</evidence>
<feature type="transmembrane region" description="Helical" evidence="9">
    <location>
        <begin position="211"/>
        <end position="232"/>
    </location>
</feature>
<dbReference type="InterPro" id="IPR000719">
    <property type="entry name" value="Prot_kinase_dom"/>
</dbReference>
<dbReference type="CDD" id="cd14014">
    <property type="entry name" value="STKc_PknB_like"/>
    <property type="match status" value="1"/>
</dbReference>
<evidence type="ECO:0000256" key="1">
    <source>
        <dbReference type="ARBA" id="ARBA00012513"/>
    </source>
</evidence>
<evidence type="ECO:0000313" key="12">
    <source>
        <dbReference type="Proteomes" id="UP001595859"/>
    </source>
</evidence>
<evidence type="ECO:0000256" key="6">
    <source>
        <dbReference type="ARBA" id="ARBA00022840"/>
    </source>
</evidence>
<feature type="transmembrane region" description="Helical" evidence="9">
    <location>
        <begin position="64"/>
        <end position="84"/>
    </location>
</feature>
<evidence type="ECO:0000256" key="4">
    <source>
        <dbReference type="ARBA" id="ARBA00022741"/>
    </source>
</evidence>
<protein>
    <recommendedName>
        <fullName evidence="1">non-specific serine/threonine protein kinase</fullName>
        <ecNumber evidence="1">2.7.11.1</ecNumber>
    </recommendedName>
</protein>
<keyword evidence="6 7" id="KW-0067">ATP-binding</keyword>
<comment type="caution">
    <text evidence="11">The sequence shown here is derived from an EMBL/GenBank/DDBJ whole genome shotgun (WGS) entry which is preliminary data.</text>
</comment>
<feature type="compositionally biased region" description="Low complexity" evidence="8">
    <location>
        <begin position="263"/>
        <end position="275"/>
    </location>
</feature>
<reference evidence="12" key="1">
    <citation type="journal article" date="2019" name="Int. J. Syst. Evol. Microbiol.">
        <title>The Global Catalogue of Microorganisms (GCM) 10K type strain sequencing project: providing services to taxonomists for standard genome sequencing and annotation.</title>
        <authorList>
            <consortium name="The Broad Institute Genomics Platform"/>
            <consortium name="The Broad Institute Genome Sequencing Center for Infectious Disease"/>
            <person name="Wu L."/>
            <person name="Ma J."/>
        </authorList>
    </citation>
    <scope>NUCLEOTIDE SEQUENCE [LARGE SCALE GENOMIC DNA]</scope>
    <source>
        <strain evidence="12">ZS-22-S1</strain>
    </source>
</reference>
<name>A0ABV9RZG6_9PSEU</name>
<dbReference type="PANTHER" id="PTHR43289">
    <property type="entry name" value="MITOGEN-ACTIVATED PROTEIN KINASE KINASE KINASE 20-RELATED"/>
    <property type="match status" value="1"/>
</dbReference>
<dbReference type="PROSITE" id="PS50011">
    <property type="entry name" value="PROTEIN_KINASE_DOM"/>
    <property type="match status" value="1"/>
</dbReference>
<dbReference type="Gene3D" id="1.10.510.10">
    <property type="entry name" value="Transferase(Phosphotransferase) domain 1"/>
    <property type="match status" value="1"/>
</dbReference>
<dbReference type="EC" id="2.7.11.1" evidence="1"/>
<evidence type="ECO:0000256" key="7">
    <source>
        <dbReference type="PROSITE-ProRule" id="PRU10141"/>
    </source>
</evidence>
<dbReference type="InterPro" id="IPR011009">
    <property type="entry name" value="Kinase-like_dom_sf"/>
</dbReference>
<dbReference type="SUPFAM" id="SSF56112">
    <property type="entry name" value="Protein kinase-like (PK-like)"/>
    <property type="match status" value="1"/>
</dbReference>
<sequence length="625" mass="67264">MNLLVEMGSSLVSLAHDLFQPKFCPGEWVWATVMAGFLVGLLPALGAVLIALVRKGTGNTYNIATLSVFGLLGGVFAFLLPWLYTMGTSETFLTVFGNRQAKVVRNAGTGLTIPEADSMALGACGWVDQQDYFLGGRPTVYEVLFHPFESGSMVLLRYAMLTVVPGIALLFVWLQSRLAFRRGPKWPGRLFWLPFLAMLLLSVGVKVNVATYMWIGLLLASVLGMLPLLVVGPPSWSVIERRQKAAGAAEQRRADQQQRADQQRAAAQPQSQQLRQPPPYVPPPQPPPYVPPSNPQPARTPPPTRVAPQVREPEPDRQALAALAADPGPLPFASEKPTSVLNPANGRFQRLRQLGTGGFGTVWLAKDTQLNRTVAIKLAHAPDAETEERMLREARALAAVHHPNCVRVYDIVSEADGLGLIMEYIEGDQLAEVVHGKGTLSDLQAARLWLTMAGALSAAHAKNVLHRDVKPANVIVDPAGNPHLIDFGIARSKGDQTLTAAGMMVGTPDFLAPETATGATATPASDAWQLAATVSFALAGHPPRGVRENAMAALMAAAKAEPLSHLPQRSTHLRLLIASLDKDPTRRPTLAAVQREMTAWIARAGQETAGPVTQVVPRANINPTP</sequence>
<feature type="binding site" evidence="7">
    <location>
        <position position="377"/>
    </location>
    <ligand>
        <name>ATP</name>
        <dbReference type="ChEBI" id="CHEBI:30616"/>
    </ligand>
</feature>
<proteinExistence type="predicted"/>
<gene>
    <name evidence="11" type="ORF">ACFPCV_11200</name>
</gene>
<dbReference type="Gene3D" id="3.30.200.20">
    <property type="entry name" value="Phosphorylase Kinase, domain 1"/>
    <property type="match status" value="1"/>
</dbReference>
<feature type="compositionally biased region" description="Pro residues" evidence="8">
    <location>
        <begin position="276"/>
        <end position="305"/>
    </location>
</feature>
<dbReference type="PROSITE" id="PS00108">
    <property type="entry name" value="PROTEIN_KINASE_ST"/>
    <property type="match status" value="1"/>
</dbReference>
<organism evidence="11 12">
    <name type="scientific">Actinophytocola glycyrrhizae</name>
    <dbReference type="NCBI Taxonomy" id="2044873"/>
    <lineage>
        <taxon>Bacteria</taxon>
        <taxon>Bacillati</taxon>
        <taxon>Actinomycetota</taxon>
        <taxon>Actinomycetes</taxon>
        <taxon>Pseudonocardiales</taxon>
        <taxon>Pseudonocardiaceae</taxon>
    </lineage>
</organism>
<feature type="compositionally biased region" description="Basic and acidic residues" evidence="8">
    <location>
        <begin position="250"/>
        <end position="262"/>
    </location>
</feature>
<keyword evidence="12" id="KW-1185">Reference proteome</keyword>
<keyword evidence="4 7" id="KW-0547">Nucleotide-binding</keyword>
<evidence type="ECO:0000256" key="8">
    <source>
        <dbReference type="SAM" id="MobiDB-lite"/>
    </source>
</evidence>
<dbReference type="InterPro" id="IPR008271">
    <property type="entry name" value="Ser/Thr_kinase_AS"/>
</dbReference>
<feature type="transmembrane region" description="Helical" evidence="9">
    <location>
        <begin position="28"/>
        <end position="52"/>
    </location>
</feature>
<evidence type="ECO:0000256" key="9">
    <source>
        <dbReference type="SAM" id="Phobius"/>
    </source>
</evidence>
<dbReference type="Proteomes" id="UP001595859">
    <property type="component" value="Unassembled WGS sequence"/>
</dbReference>
<feature type="transmembrane region" description="Helical" evidence="9">
    <location>
        <begin position="155"/>
        <end position="174"/>
    </location>
</feature>
<feature type="region of interest" description="Disordered" evidence="8">
    <location>
        <begin position="247"/>
        <end position="314"/>
    </location>
</feature>
<keyword evidence="3 11" id="KW-0808">Transferase</keyword>
<dbReference type="InterPro" id="IPR017441">
    <property type="entry name" value="Protein_kinase_ATP_BS"/>
</dbReference>
<keyword evidence="2" id="KW-0723">Serine/threonine-protein kinase</keyword>
<evidence type="ECO:0000313" key="11">
    <source>
        <dbReference type="EMBL" id="MFC4854069.1"/>
    </source>
</evidence>
<feature type="domain" description="Protein kinase" evidence="10">
    <location>
        <begin position="348"/>
        <end position="601"/>
    </location>
</feature>
<evidence type="ECO:0000256" key="5">
    <source>
        <dbReference type="ARBA" id="ARBA00022777"/>
    </source>
</evidence>
<dbReference type="EMBL" id="JBHSIS010000006">
    <property type="protein sequence ID" value="MFC4854069.1"/>
    <property type="molecule type" value="Genomic_DNA"/>
</dbReference>
<keyword evidence="9" id="KW-1133">Transmembrane helix</keyword>
<feature type="transmembrane region" description="Helical" evidence="9">
    <location>
        <begin position="186"/>
        <end position="205"/>
    </location>
</feature>
<dbReference type="SMART" id="SM00220">
    <property type="entry name" value="S_TKc"/>
    <property type="match status" value="1"/>
</dbReference>
<dbReference type="PANTHER" id="PTHR43289:SF6">
    <property type="entry name" value="SERINE_THREONINE-PROTEIN KINASE NEKL-3"/>
    <property type="match status" value="1"/>
</dbReference>
<evidence type="ECO:0000256" key="3">
    <source>
        <dbReference type="ARBA" id="ARBA00022679"/>
    </source>
</evidence>
<accession>A0ABV9RZG6</accession>